<evidence type="ECO:0008006" key="3">
    <source>
        <dbReference type="Google" id="ProtNLM"/>
    </source>
</evidence>
<dbReference type="AlphaFoldDB" id="A0A1U7JCR9"/>
<reference evidence="1 2" key="1">
    <citation type="submission" date="2016-03" db="EMBL/GenBank/DDBJ databases">
        <title>Genome sequence of Nesiotobacter sp. nov., a moderately halophilic alphaproteobacterium isolated from the Yellow Sea, China.</title>
        <authorList>
            <person name="Zhang G."/>
            <person name="Zhang R."/>
        </authorList>
    </citation>
    <scope>NUCLEOTIDE SEQUENCE [LARGE SCALE GENOMIC DNA]</scope>
    <source>
        <strain evidence="1 2">WB1-6</strain>
    </source>
</reference>
<name>A0A1U7JCR9_9HYPH</name>
<sequence length="285" mass="31075">MEAEDDFIAFKTLAYHQEDRYPMARLSPVSTRYAAGALCGLMVLAGSAQAREIKSERLSFEAGASSGTVSGEISGYETTDYLVNVRAGQVMKATLQTPHRATYFNVIPPSQEDVATFIGSISGDTYEGFLAESGDYHLRVYMMRSAARRGETAPYTLDVRIDDPKPLNHLAQTTVPTPPPYDAYVPNTLFHATGILRCRLGNTTKTDACPFGVIRRGGGTATVVVTKPDLKTRGLYFENGEFTRGDAFDPINDGEEQSAVRNGDETTVRLGLDQFFVPDVVLYGG</sequence>
<protein>
    <recommendedName>
        <fullName evidence="3">Inhibitor of g-type lysozyme</fullName>
    </recommendedName>
</protein>
<keyword evidence="2" id="KW-1185">Reference proteome</keyword>
<evidence type="ECO:0000313" key="1">
    <source>
        <dbReference type="EMBL" id="OKL42539.1"/>
    </source>
</evidence>
<dbReference type="Gene3D" id="2.60.120.380">
    <property type="match status" value="1"/>
</dbReference>
<organism evidence="1 2">
    <name type="scientific">Pseudovibrio exalbescens</name>
    <dbReference type="NCBI Taxonomy" id="197461"/>
    <lineage>
        <taxon>Bacteria</taxon>
        <taxon>Pseudomonadati</taxon>
        <taxon>Pseudomonadota</taxon>
        <taxon>Alphaproteobacteria</taxon>
        <taxon>Hyphomicrobiales</taxon>
        <taxon>Stappiaceae</taxon>
        <taxon>Pseudovibrio</taxon>
    </lineage>
</organism>
<dbReference type="Proteomes" id="UP000185783">
    <property type="component" value="Unassembled WGS sequence"/>
</dbReference>
<accession>A0A1U7JCR9</accession>
<proteinExistence type="predicted"/>
<evidence type="ECO:0000313" key="2">
    <source>
        <dbReference type="Proteomes" id="UP000185783"/>
    </source>
</evidence>
<gene>
    <name evidence="1" type="ORF">A3843_17910</name>
</gene>
<dbReference type="EMBL" id="LVVZ01000041">
    <property type="protein sequence ID" value="OKL42539.1"/>
    <property type="molecule type" value="Genomic_DNA"/>
</dbReference>
<comment type="caution">
    <text evidence="1">The sequence shown here is derived from an EMBL/GenBank/DDBJ whole genome shotgun (WGS) entry which is preliminary data.</text>
</comment>